<reference evidence="4 5" key="1">
    <citation type="journal article" date="2014" name="Nat. Commun.">
        <title>Klebsormidium flaccidum genome reveals primary factors for plant terrestrial adaptation.</title>
        <authorList>
            <person name="Hori K."/>
            <person name="Maruyama F."/>
            <person name="Fujisawa T."/>
            <person name="Togashi T."/>
            <person name="Yamamoto N."/>
            <person name="Seo M."/>
            <person name="Sato S."/>
            <person name="Yamada T."/>
            <person name="Mori H."/>
            <person name="Tajima N."/>
            <person name="Moriyama T."/>
            <person name="Ikeuchi M."/>
            <person name="Watanabe M."/>
            <person name="Wada H."/>
            <person name="Kobayashi K."/>
            <person name="Saito M."/>
            <person name="Masuda T."/>
            <person name="Sasaki-Sekimoto Y."/>
            <person name="Mashiguchi K."/>
            <person name="Awai K."/>
            <person name="Shimojima M."/>
            <person name="Masuda S."/>
            <person name="Iwai M."/>
            <person name="Nobusawa T."/>
            <person name="Narise T."/>
            <person name="Kondo S."/>
            <person name="Saito H."/>
            <person name="Sato R."/>
            <person name="Murakawa M."/>
            <person name="Ihara Y."/>
            <person name="Oshima-Yamada Y."/>
            <person name="Ohtaka K."/>
            <person name="Satoh M."/>
            <person name="Sonobe K."/>
            <person name="Ishii M."/>
            <person name="Ohtani R."/>
            <person name="Kanamori-Sato M."/>
            <person name="Honoki R."/>
            <person name="Miyazaki D."/>
            <person name="Mochizuki H."/>
            <person name="Umetsu J."/>
            <person name="Higashi K."/>
            <person name="Shibata D."/>
            <person name="Kamiya Y."/>
            <person name="Sato N."/>
            <person name="Nakamura Y."/>
            <person name="Tabata S."/>
            <person name="Ida S."/>
            <person name="Kurokawa K."/>
            <person name="Ohta H."/>
        </authorList>
    </citation>
    <scope>NUCLEOTIDE SEQUENCE [LARGE SCALE GENOMIC DNA]</scope>
    <source>
        <strain evidence="4 5">NIES-2285</strain>
    </source>
</reference>
<feature type="compositionally biased region" description="Basic and acidic residues" evidence="1">
    <location>
        <begin position="989"/>
        <end position="1003"/>
    </location>
</feature>
<dbReference type="Gene3D" id="1.10.357.50">
    <property type="match status" value="1"/>
</dbReference>
<dbReference type="STRING" id="105231.A0A1Y1I1B0"/>
<dbReference type="EMBL" id="DF237109">
    <property type="protein sequence ID" value="GAQ83742.1"/>
    <property type="molecule type" value="Genomic_DNA"/>
</dbReference>
<dbReference type="InterPro" id="IPR008528">
    <property type="entry name" value="unc-13_homologue"/>
</dbReference>
<protein>
    <recommendedName>
        <fullName evidence="6">C2 domain-containing protein</fullName>
    </recommendedName>
</protein>
<dbReference type="Gene3D" id="2.60.40.150">
    <property type="entry name" value="C2 domain"/>
    <property type="match status" value="1"/>
</dbReference>
<feature type="domain" description="MHD2" evidence="3">
    <location>
        <begin position="1147"/>
        <end position="1258"/>
    </location>
</feature>
<evidence type="ECO:0000313" key="4">
    <source>
        <dbReference type="EMBL" id="GAQ83742.1"/>
    </source>
</evidence>
<dbReference type="PROSITE" id="PS50004">
    <property type="entry name" value="C2"/>
    <property type="match status" value="1"/>
</dbReference>
<proteinExistence type="predicted"/>
<feature type="region of interest" description="Disordered" evidence="1">
    <location>
        <begin position="1269"/>
        <end position="1297"/>
    </location>
</feature>
<feature type="region of interest" description="Disordered" evidence="1">
    <location>
        <begin position="1311"/>
        <end position="1344"/>
    </location>
</feature>
<feature type="domain" description="C2" evidence="2">
    <location>
        <begin position="228"/>
        <end position="365"/>
    </location>
</feature>
<dbReference type="InterPro" id="IPR035892">
    <property type="entry name" value="C2_domain_sf"/>
</dbReference>
<dbReference type="PANTHER" id="PTHR31280">
    <property type="entry name" value="PROTEIN UNC-13 HOMOLOG"/>
    <property type="match status" value="1"/>
</dbReference>
<evidence type="ECO:0000259" key="2">
    <source>
        <dbReference type="PROSITE" id="PS50004"/>
    </source>
</evidence>
<dbReference type="SMART" id="SM00239">
    <property type="entry name" value="C2"/>
    <property type="match status" value="1"/>
</dbReference>
<dbReference type="PANTHER" id="PTHR31280:SF24">
    <property type="entry name" value="C2 DOMAIN-CONTAINING PROTEIN"/>
    <property type="match status" value="1"/>
</dbReference>
<feature type="region of interest" description="Disordered" evidence="1">
    <location>
        <begin position="954"/>
        <end position="1073"/>
    </location>
</feature>
<evidence type="ECO:0000313" key="5">
    <source>
        <dbReference type="Proteomes" id="UP000054558"/>
    </source>
</evidence>
<evidence type="ECO:0000256" key="1">
    <source>
        <dbReference type="SAM" id="MobiDB-lite"/>
    </source>
</evidence>
<name>A0A1Y1I1B0_KLENI</name>
<feature type="compositionally biased region" description="Polar residues" evidence="1">
    <location>
        <begin position="1621"/>
        <end position="1641"/>
    </location>
</feature>
<dbReference type="Proteomes" id="UP000054558">
    <property type="component" value="Unassembled WGS sequence"/>
</dbReference>
<dbReference type="OrthoDB" id="1917555at2759"/>
<feature type="compositionally biased region" description="Acidic residues" evidence="1">
    <location>
        <begin position="1005"/>
        <end position="1022"/>
    </location>
</feature>
<dbReference type="CDD" id="cd00030">
    <property type="entry name" value="C2"/>
    <property type="match status" value="1"/>
</dbReference>
<feature type="compositionally biased region" description="Low complexity" evidence="1">
    <location>
        <begin position="1042"/>
        <end position="1055"/>
    </location>
</feature>
<feature type="compositionally biased region" description="Polar residues" evidence="1">
    <location>
        <begin position="1024"/>
        <end position="1033"/>
    </location>
</feature>
<feature type="compositionally biased region" description="Polar residues" evidence="1">
    <location>
        <begin position="964"/>
        <end position="988"/>
    </location>
</feature>
<dbReference type="SUPFAM" id="SSF49562">
    <property type="entry name" value="C2 domain (Calcium/lipid-binding domain, CaLB)"/>
    <property type="match status" value="1"/>
</dbReference>
<dbReference type="InterPro" id="IPR014772">
    <property type="entry name" value="Munc13_dom-2"/>
</dbReference>
<dbReference type="Gene3D" id="1.20.58.1100">
    <property type="match status" value="1"/>
</dbReference>
<feature type="compositionally biased region" description="Acidic residues" evidence="1">
    <location>
        <begin position="34"/>
        <end position="43"/>
    </location>
</feature>
<keyword evidence="5" id="KW-1185">Reference proteome</keyword>
<dbReference type="PROSITE" id="PS51259">
    <property type="entry name" value="MHD2"/>
    <property type="match status" value="1"/>
</dbReference>
<evidence type="ECO:0000259" key="3">
    <source>
        <dbReference type="PROSITE" id="PS51259"/>
    </source>
</evidence>
<dbReference type="Pfam" id="PF00168">
    <property type="entry name" value="C2"/>
    <property type="match status" value="1"/>
</dbReference>
<feature type="compositionally biased region" description="Basic and acidic residues" evidence="1">
    <location>
        <begin position="1056"/>
        <end position="1072"/>
    </location>
</feature>
<feature type="compositionally biased region" description="Polar residues" evidence="1">
    <location>
        <begin position="103"/>
        <end position="118"/>
    </location>
</feature>
<evidence type="ECO:0008006" key="6">
    <source>
        <dbReference type="Google" id="ProtNLM"/>
    </source>
</evidence>
<organism evidence="4 5">
    <name type="scientific">Klebsormidium nitens</name>
    <name type="common">Green alga</name>
    <name type="synonym">Ulothrix nitens</name>
    <dbReference type="NCBI Taxonomy" id="105231"/>
    <lineage>
        <taxon>Eukaryota</taxon>
        <taxon>Viridiplantae</taxon>
        <taxon>Streptophyta</taxon>
        <taxon>Klebsormidiophyceae</taxon>
        <taxon>Klebsormidiales</taxon>
        <taxon>Klebsormidiaceae</taxon>
        <taxon>Klebsormidium</taxon>
    </lineage>
</organism>
<feature type="region of interest" description="Disordered" evidence="1">
    <location>
        <begin position="34"/>
        <end position="118"/>
    </location>
</feature>
<gene>
    <name evidence="4" type="ORF">KFL_001600120</name>
</gene>
<accession>A0A1Y1I1B0</accession>
<dbReference type="OMA" id="SYMLADE"/>
<feature type="region of interest" description="Disordered" evidence="1">
    <location>
        <begin position="1617"/>
        <end position="1641"/>
    </location>
</feature>
<sequence>MDPSAKIAASAASIIDGDIQGTARPRIELTLADIDLDSSDNEDEVHTSEGLNGKGGRRESPAASLQEGGGNYKWGSVSDSGPEGAKIVWQDRKQDGDRLTEPKTASLQSQYQSGGADTASAFSTRKQVDQNQMAGVYRAALRAVFAAQEESAKPIEECYAAAEFLRRAFGFDTKAHQEAVVEVQNELSFRIPDIKARVAALKADAGLHLPTDFESFDAYKAWKKIELESYDSILRKQEALPGFIGTLSVEVLSGSDIKATDFTMGGILKDLCTCKAVKASKCDPYCTVTLVSDGSAPVRAETRVVNDSLNPEWKEKLPVFHAASLKDEVLVEVWDSDDLDPQHGAMSIMGTMNRVATLPATAVNAAGKLASRKIRKSTRPESAQVTDDFIGEGSLTFQDLLASGSPKGATLVTVPSKMVALRDWKGRPMKSQVQLKVVCTATHHRRKNADGRDAARIPVADVEKAYDALLAVAWKENEDTVGESFSLNQHWSEILHLFESHFHIRGARCSLAMLGELAHRYQTGPPYLRATVAQLTDVSYLAQKGLLTKREMDLHGEAIAVLMEPATSTVTSFQTAFPRNEPPAALELVLQLLSLLLKWELDVKKIAIPVRSWVEKCCEDRFKAHLFASDGPAPASAVVLDPASLARAAAAVQADIANLDAHFAPSFPEEVDLVPTAAHVYYKALSTAVKKYVEAAPGKTFTREHKVVVPIQELHFLPNGPSCGSRGWTCSPGLPLECSPLRLNLDLGDLSSLFQGLLIAFQEDLVVAFQDLHAVLDGLGVRQPRLDVQSLLHEHIVAWMAETRPRMMDWISSVVCTEKWEPVSAAKSALFSFSIIELYMLVYEVTDEMHNRVLQLAFGRDYMAAAEAGVCAAIQTYAQVLEKLCLEELPVSLPSEEEKGILTKLMRRKEAPPQLSITKSLCVKLNNLSAVRTQQQQLEHNLEKKWTEAYTLHRQKAAVESGPSRRTSGVPLSNPSGTAEPNGAPTNTNKRESQGEMAKRVSMEEGTDEDDDELGFPDEELESVSKSDPSSGRPSLDESVLNRSSNTSRASSARQSIDEERPEELERGKRESGGAFMPRMWAVLNEGKEEDPVGKGFEALKDYLSQTYEDVVGSIVENIQSRMQSEVQYLFESPSKDKAHEAPATIEERLAPLTSYLDQHLKMMNDYLSARVFRRVLKEIWMGLLFCMEEFALNKDEDPEPMTMADYTNMREALQVLYDYFNGGGSGLKKSKMEKAAARLNKILELWRAPTHEVCAEYWRAWDRFNSEHGTSVAGKSDRRRRSSDWGEAPETPAKARAHLRHKDVIILQESRAPDLQRQSSTASAASWVGREDEAELERAESGGTEAELKLPDIICLLRQRKDDEIAEDLLEKQEDLTKDIMVQARFGLPREDKMVAAFPCRNAKKLAGTLYVTKQHVCWAPTLPDSRKAHEARLSVALAYEKIVRLDNVGSNHLCFYGANRKPVQFSKFADRGIVLATIFQQVKGTVAHLEGYLAERGVTADGAFVPRTKTAREVVLKRYSCSKHGMVHNRAGTLVATPTLLIFDRPENPEKNLQFVHDSIKDIQFKKHGMRESRVFLELKTGETFEFVGFTNPPKVTAEEVANELRKIVLGGRADGSFHKQTPSSPESVNGIGSSSRRF</sequence>
<dbReference type="InterPro" id="IPR000008">
    <property type="entry name" value="C2_dom"/>
</dbReference>
<feature type="compositionally biased region" description="Basic and acidic residues" evidence="1">
    <location>
        <begin position="89"/>
        <end position="101"/>
    </location>
</feature>